<dbReference type="InterPro" id="IPR005114">
    <property type="entry name" value="Helicase_assoc"/>
</dbReference>
<dbReference type="InParanoid" id="A0A1E7EJ79"/>
<evidence type="ECO:0000313" key="2">
    <source>
        <dbReference type="EMBL" id="OEU05944.1"/>
    </source>
</evidence>
<evidence type="ECO:0000313" key="3">
    <source>
        <dbReference type="Proteomes" id="UP000095751"/>
    </source>
</evidence>
<dbReference type="OrthoDB" id="46808at2759"/>
<keyword evidence="3" id="KW-1185">Reference proteome</keyword>
<sequence>YQRLVAYKKKHKSTNVPRKYGADLKLGQWVKQQRNNYSNKQLSSERINRLDSICFVWAPNDTRWMEMYSRLVEYKKQNKSTRVPYFYTEDPFFGKWVDRQRIAHNKGNLSEKRVELLNSIKFS</sequence>
<organism evidence="2 3">
    <name type="scientific">Fragilariopsis cylindrus CCMP1102</name>
    <dbReference type="NCBI Taxonomy" id="635003"/>
    <lineage>
        <taxon>Eukaryota</taxon>
        <taxon>Sar</taxon>
        <taxon>Stramenopiles</taxon>
        <taxon>Ochrophyta</taxon>
        <taxon>Bacillariophyta</taxon>
        <taxon>Bacillariophyceae</taxon>
        <taxon>Bacillariophycidae</taxon>
        <taxon>Bacillariales</taxon>
        <taxon>Bacillariaceae</taxon>
        <taxon>Fragilariopsis</taxon>
    </lineage>
</organism>
<dbReference type="AlphaFoldDB" id="A0A1E7EJ79"/>
<dbReference type="Gene3D" id="6.10.140.530">
    <property type="match status" value="2"/>
</dbReference>
<dbReference type="EMBL" id="KV784442">
    <property type="protein sequence ID" value="OEU05944.1"/>
    <property type="molecule type" value="Genomic_DNA"/>
</dbReference>
<reference evidence="2 3" key="1">
    <citation type="submission" date="2016-09" db="EMBL/GenBank/DDBJ databases">
        <title>Extensive genetic diversity and differential bi-allelic expression allows diatom success in the polar Southern Ocean.</title>
        <authorList>
            <consortium name="DOE Joint Genome Institute"/>
            <person name="Mock T."/>
            <person name="Otillar R.P."/>
            <person name="Strauss J."/>
            <person name="Dupont C."/>
            <person name="Frickenhaus S."/>
            <person name="Maumus F."/>
            <person name="Mcmullan M."/>
            <person name="Sanges R."/>
            <person name="Schmutz J."/>
            <person name="Toseland A."/>
            <person name="Valas R."/>
            <person name="Veluchamy A."/>
            <person name="Ward B.J."/>
            <person name="Allen A."/>
            <person name="Barry K."/>
            <person name="Falciatore A."/>
            <person name="Ferrante M."/>
            <person name="Fortunato A.E."/>
            <person name="Gloeckner G."/>
            <person name="Gruber A."/>
            <person name="Hipkin R."/>
            <person name="Janech M."/>
            <person name="Kroth P."/>
            <person name="Leese F."/>
            <person name="Lindquist E."/>
            <person name="Lyon B.R."/>
            <person name="Martin J."/>
            <person name="Mayer C."/>
            <person name="Parker M."/>
            <person name="Quesneville H."/>
            <person name="Raymond J."/>
            <person name="Uhlig C."/>
            <person name="Valentin K.U."/>
            <person name="Worden A.Z."/>
            <person name="Armbrust E.V."/>
            <person name="Bowler C."/>
            <person name="Green B."/>
            <person name="Moulton V."/>
            <person name="Van Oosterhout C."/>
            <person name="Grigoriev I."/>
        </authorList>
    </citation>
    <scope>NUCLEOTIDE SEQUENCE [LARGE SCALE GENOMIC DNA]</scope>
    <source>
        <strain evidence="2 3">CCMP1102</strain>
    </source>
</reference>
<accession>A0A1E7EJ79</accession>
<dbReference type="Pfam" id="PF03457">
    <property type="entry name" value="HA"/>
    <property type="match status" value="2"/>
</dbReference>
<gene>
    <name evidence="2" type="ORF">FRACYDRAFT_203435</name>
</gene>
<proteinExistence type="predicted"/>
<dbReference type="PANTHER" id="PTHR33418:SF1">
    <property type="entry name" value="HELICASE-ASSOCIATED DOMAIN-CONTAINING PROTEIN"/>
    <property type="match status" value="1"/>
</dbReference>
<feature type="non-terminal residue" evidence="2">
    <location>
        <position position="1"/>
    </location>
</feature>
<feature type="domain" description="Helicase-associated" evidence="1">
    <location>
        <begin position="1"/>
        <end position="53"/>
    </location>
</feature>
<name>A0A1E7EJ79_9STRA</name>
<dbReference type="Proteomes" id="UP000095751">
    <property type="component" value="Unassembled WGS sequence"/>
</dbReference>
<dbReference type="PANTHER" id="PTHR33418">
    <property type="entry name" value="HELICASE-ASSOCIATED"/>
    <property type="match status" value="1"/>
</dbReference>
<dbReference type="KEGG" id="fcy:FRACYDRAFT_203435"/>
<feature type="domain" description="Helicase-associated" evidence="1">
    <location>
        <begin position="61"/>
        <end position="122"/>
    </location>
</feature>
<evidence type="ECO:0000259" key="1">
    <source>
        <dbReference type="Pfam" id="PF03457"/>
    </source>
</evidence>
<protein>
    <recommendedName>
        <fullName evidence="1">Helicase-associated domain-containing protein</fullName>
    </recommendedName>
</protein>